<comment type="caution">
    <text evidence="1">The sequence shown here is derived from an EMBL/GenBank/DDBJ whole genome shotgun (WGS) entry which is preliminary data.</text>
</comment>
<keyword evidence="2" id="KW-1185">Reference proteome</keyword>
<evidence type="ECO:0000313" key="2">
    <source>
        <dbReference type="Proteomes" id="UP000688137"/>
    </source>
</evidence>
<evidence type="ECO:0000313" key="1">
    <source>
        <dbReference type="EMBL" id="CAD8058043.1"/>
    </source>
</evidence>
<gene>
    <name evidence="1" type="ORF">PPRIM_AZ9-3.1.T0270015</name>
</gene>
<dbReference type="Proteomes" id="UP000688137">
    <property type="component" value="Unassembled WGS sequence"/>
</dbReference>
<dbReference type="EMBL" id="CAJJDM010000026">
    <property type="protein sequence ID" value="CAD8058043.1"/>
    <property type="molecule type" value="Genomic_DNA"/>
</dbReference>
<organism evidence="1 2">
    <name type="scientific">Paramecium primaurelia</name>
    <dbReference type="NCBI Taxonomy" id="5886"/>
    <lineage>
        <taxon>Eukaryota</taxon>
        <taxon>Sar</taxon>
        <taxon>Alveolata</taxon>
        <taxon>Ciliophora</taxon>
        <taxon>Intramacronucleata</taxon>
        <taxon>Oligohymenophorea</taxon>
        <taxon>Peniculida</taxon>
        <taxon>Parameciidae</taxon>
        <taxon>Paramecium</taxon>
    </lineage>
</organism>
<dbReference type="OMA" id="GFAWNSQ"/>
<dbReference type="AlphaFoldDB" id="A0A8S1KWV1"/>
<protein>
    <submittedName>
        <fullName evidence="1">Uncharacterized protein</fullName>
    </submittedName>
</protein>
<dbReference type="PANTHER" id="PTHR33706">
    <property type="entry name" value="MORN VARIANT REPEAT PROTEIN"/>
    <property type="match status" value="1"/>
</dbReference>
<proteinExistence type="predicted"/>
<dbReference type="PANTHER" id="PTHR33706:SF1">
    <property type="entry name" value="TPR REPEAT PROTEIN"/>
    <property type="match status" value="1"/>
</dbReference>
<sequence>MSQLVDYEWKKQCEGIIWDYIYNPPRKIRTKYLISQTNEKEIMYTLDGCSLKIDRIIGPSKELDLMNNLEQIKHLQWIGQYGQNNVKIGKWIIRWNGETLKDVGGQYSNDGKKQGRWKELFSNYWNKAQVYEEGDYVDDQRQGTWKYVQEDRQIGGGQYNQLGEKDGKWIQSSSGYWDFSQVIDCGFYKNGKKIGKWDILYRKKGKEQFQYRGGGQYDEQGSKKIGKWIELSDGFYDLSQISYKGEYYNGKKVGKWQIFFGENQIGGGSYAEVDQIKIGKWIEQSDGFYIDSQIIYDGEYKNGMKIGMWNISLKDKKSGQTQQIGGGQYDQNGSIKIGKWIEQSDGFYDLSQVIQKGEYKNGKKVGRWDILFREDFSEEFLLIGGGWYDEAGSFKSGRWIELSDGFKIWSQVTFDGEYKNGKKVGKWGTFYRDVSSKQNELIGGGSYDEVSSLKVGNWIELSDGFAWNSQYTYKGAYKNGKKIGKWDIHFDFGGNHQIAGGLYDEVGNGVKIGKWIELSDEFRDDSIITYKGNYKNGTKAGKWEIFFLENQMQVIFLYILQFSGGGQYGEEGNGIKIGKWIEQSNRFVSWSQITYSGEYKNGKKIGRWDIFTKDRNTKKNELIGGGSYDQNNQIKIGKWIELSDGFQCDSQVIHKGEYKQGEKIDRWDILFRGEYQSEFRQIGGGTYNNGIKVGRWIELSDEFYEYAQITYNGEYKNNKKILRWDICFREKENDKFEQIGGGSYDDSVDECSVKIGSWIELSDNFGDGSGQSKITLNGQYKNGSKVGKWIQMDLYWNQNCGEIEYDI</sequence>
<accession>A0A8S1KWV1</accession>
<reference evidence="1" key="1">
    <citation type="submission" date="2021-01" db="EMBL/GenBank/DDBJ databases">
        <authorList>
            <consortium name="Genoscope - CEA"/>
            <person name="William W."/>
        </authorList>
    </citation>
    <scope>NUCLEOTIDE SEQUENCE</scope>
</reference>
<name>A0A8S1KWV1_PARPR</name>